<feature type="region of interest" description="Disordered" evidence="1">
    <location>
        <begin position="236"/>
        <end position="293"/>
    </location>
</feature>
<dbReference type="PANTHER" id="PTHR23024">
    <property type="entry name" value="ARYLACETAMIDE DEACETYLASE"/>
    <property type="match status" value="1"/>
</dbReference>
<evidence type="ECO:0000313" key="3">
    <source>
        <dbReference type="EMBL" id="KAG2635489.1"/>
    </source>
</evidence>
<dbReference type="InterPro" id="IPR050466">
    <property type="entry name" value="Carboxylest/Gibb_receptor"/>
</dbReference>
<feature type="region of interest" description="Disordered" evidence="1">
    <location>
        <begin position="185"/>
        <end position="214"/>
    </location>
</feature>
<dbReference type="InterPro" id="IPR029058">
    <property type="entry name" value="AB_hydrolase_fold"/>
</dbReference>
<feature type="compositionally biased region" description="Low complexity" evidence="1">
    <location>
        <begin position="256"/>
        <end position="275"/>
    </location>
</feature>
<dbReference type="Gene3D" id="3.40.50.1820">
    <property type="entry name" value="alpha/beta hydrolase"/>
    <property type="match status" value="1"/>
</dbReference>
<evidence type="ECO:0000313" key="4">
    <source>
        <dbReference type="Proteomes" id="UP000823388"/>
    </source>
</evidence>
<reference evidence="3" key="1">
    <citation type="submission" date="2020-05" db="EMBL/GenBank/DDBJ databases">
        <title>WGS assembly of Panicum virgatum.</title>
        <authorList>
            <person name="Lovell J.T."/>
            <person name="Jenkins J."/>
            <person name="Shu S."/>
            <person name="Juenger T.E."/>
            <person name="Schmutz J."/>
        </authorList>
    </citation>
    <scope>NUCLEOTIDE SEQUENCE</scope>
    <source>
        <strain evidence="3">AP13</strain>
    </source>
</reference>
<feature type="compositionally biased region" description="Low complexity" evidence="1">
    <location>
        <begin position="197"/>
        <end position="212"/>
    </location>
</feature>
<proteinExistence type="predicted"/>
<feature type="domain" description="Alpha/beta hydrolase fold-3" evidence="2">
    <location>
        <begin position="113"/>
        <end position="177"/>
    </location>
</feature>
<gene>
    <name evidence="3" type="ORF">PVAP13_2NG358018</name>
</gene>
<dbReference type="AlphaFoldDB" id="A0A8T0VVK4"/>
<evidence type="ECO:0000259" key="2">
    <source>
        <dbReference type="Pfam" id="PF07859"/>
    </source>
</evidence>
<feature type="compositionally biased region" description="Basic residues" evidence="1">
    <location>
        <begin position="185"/>
        <end position="196"/>
    </location>
</feature>
<protein>
    <recommendedName>
        <fullName evidence="2">Alpha/beta hydrolase fold-3 domain-containing protein</fullName>
    </recommendedName>
</protein>
<sequence>MPDLSRRVVCFSLLVAALAAPLLRLPIRSRLLKPRAAMDPDSEVEFEMQGVMRMYKSGRVERFDGTETVPLSPAGNPANGVASKDVVLDPAAGVSAHLYLPPGVEPGRRLPVVVFFHGGAFMVHTAASPLYHIYAASLAAAAPALVVSVDYRLGPEHRLPAAYDDAFAALKAVVAACRRGRALARRARRRLPRRPRSSPGTAPAPTWRTTPRYGCGRNPSMATATRSAALCSCTRTSGGRSRWARSPRTPVTAPFSTPRGTSSAAGSSASTTRTSTRWRRRRSGGSSGAAACW</sequence>
<evidence type="ECO:0000256" key="1">
    <source>
        <dbReference type="SAM" id="MobiDB-lite"/>
    </source>
</evidence>
<dbReference type="InterPro" id="IPR013094">
    <property type="entry name" value="AB_hydrolase_3"/>
</dbReference>
<name>A0A8T0VVK4_PANVG</name>
<dbReference type="EMBL" id="CM029040">
    <property type="protein sequence ID" value="KAG2635489.1"/>
    <property type="molecule type" value="Genomic_DNA"/>
</dbReference>
<dbReference type="PANTHER" id="PTHR23024:SF674">
    <property type="entry name" value="OS09G0461900 PROTEIN"/>
    <property type="match status" value="1"/>
</dbReference>
<keyword evidence="4" id="KW-1185">Reference proteome</keyword>
<dbReference type="Pfam" id="PF07859">
    <property type="entry name" value="Abhydrolase_3"/>
    <property type="match status" value="1"/>
</dbReference>
<dbReference type="GO" id="GO:0016787">
    <property type="term" value="F:hydrolase activity"/>
    <property type="evidence" value="ECO:0007669"/>
    <property type="project" value="InterPro"/>
</dbReference>
<accession>A0A8T0VVK4</accession>
<dbReference type="Proteomes" id="UP000823388">
    <property type="component" value="Chromosome 2N"/>
</dbReference>
<dbReference type="SUPFAM" id="SSF53474">
    <property type="entry name" value="alpha/beta-Hydrolases"/>
    <property type="match status" value="1"/>
</dbReference>
<comment type="caution">
    <text evidence="3">The sequence shown here is derived from an EMBL/GenBank/DDBJ whole genome shotgun (WGS) entry which is preliminary data.</text>
</comment>
<organism evidence="3 4">
    <name type="scientific">Panicum virgatum</name>
    <name type="common">Blackwell switchgrass</name>
    <dbReference type="NCBI Taxonomy" id="38727"/>
    <lineage>
        <taxon>Eukaryota</taxon>
        <taxon>Viridiplantae</taxon>
        <taxon>Streptophyta</taxon>
        <taxon>Embryophyta</taxon>
        <taxon>Tracheophyta</taxon>
        <taxon>Spermatophyta</taxon>
        <taxon>Magnoliopsida</taxon>
        <taxon>Liliopsida</taxon>
        <taxon>Poales</taxon>
        <taxon>Poaceae</taxon>
        <taxon>PACMAD clade</taxon>
        <taxon>Panicoideae</taxon>
        <taxon>Panicodae</taxon>
        <taxon>Paniceae</taxon>
        <taxon>Panicinae</taxon>
        <taxon>Panicum</taxon>
        <taxon>Panicum sect. Hiantes</taxon>
    </lineage>
</organism>